<protein>
    <submittedName>
        <fullName evidence="1">Uncharacterized protein</fullName>
    </submittedName>
</protein>
<dbReference type="EMBL" id="KL197736">
    <property type="protein sequence ID" value="KDQ53076.1"/>
    <property type="molecule type" value="Genomic_DNA"/>
</dbReference>
<gene>
    <name evidence="1" type="ORF">JAAARDRAFT_137698</name>
</gene>
<dbReference type="Proteomes" id="UP000027265">
    <property type="component" value="Unassembled WGS sequence"/>
</dbReference>
<organism evidence="1 2">
    <name type="scientific">Jaapia argillacea MUCL 33604</name>
    <dbReference type="NCBI Taxonomy" id="933084"/>
    <lineage>
        <taxon>Eukaryota</taxon>
        <taxon>Fungi</taxon>
        <taxon>Dikarya</taxon>
        <taxon>Basidiomycota</taxon>
        <taxon>Agaricomycotina</taxon>
        <taxon>Agaricomycetes</taxon>
        <taxon>Agaricomycetidae</taxon>
        <taxon>Jaapiales</taxon>
        <taxon>Jaapiaceae</taxon>
        <taxon>Jaapia</taxon>
    </lineage>
</organism>
<proteinExistence type="predicted"/>
<evidence type="ECO:0000313" key="2">
    <source>
        <dbReference type="Proteomes" id="UP000027265"/>
    </source>
</evidence>
<dbReference type="STRING" id="933084.A0A067PRX0"/>
<name>A0A067PRX0_9AGAM</name>
<accession>A0A067PRX0</accession>
<keyword evidence="2" id="KW-1185">Reference proteome</keyword>
<dbReference type="InParanoid" id="A0A067PRX0"/>
<dbReference type="Gene3D" id="3.60.130.30">
    <property type="match status" value="1"/>
</dbReference>
<sequence length="261" mass="29418">PIHTADGTIIALLAAHPNDEHWEVDVMAEAMRAMEQAREKYDFMDREASHRRGNYPAVWSGISHGNGRQVSTPPSPMSLPSPSPLHIFDRIHCSGTFGTFVPRLHAYYSDILKVLAAWDPTLRLNFTNSVFAACTFNLGPDVTTLRHLDLKNLAWGWCAVTVLGTFDPRLGGHLVLWDMRLVIEFPLPSAVFAHSNTTIQAGKKRLSFTQYTAFGLFRWKEYGCMTTAQYTKKMGVLCVEQMNTSQWQAGMSMYSKLNEFI</sequence>
<evidence type="ECO:0000313" key="1">
    <source>
        <dbReference type="EMBL" id="KDQ53076.1"/>
    </source>
</evidence>
<dbReference type="HOGENOM" id="CLU_031314_2_0_1"/>
<dbReference type="AlphaFoldDB" id="A0A067PRX0"/>
<feature type="non-terminal residue" evidence="1">
    <location>
        <position position="1"/>
    </location>
</feature>
<dbReference type="OrthoDB" id="3202607at2759"/>
<reference evidence="2" key="1">
    <citation type="journal article" date="2014" name="Proc. Natl. Acad. Sci. U.S.A.">
        <title>Extensive sampling of basidiomycete genomes demonstrates inadequacy of the white-rot/brown-rot paradigm for wood decay fungi.</title>
        <authorList>
            <person name="Riley R."/>
            <person name="Salamov A.A."/>
            <person name="Brown D.W."/>
            <person name="Nagy L.G."/>
            <person name="Floudas D."/>
            <person name="Held B.W."/>
            <person name="Levasseur A."/>
            <person name="Lombard V."/>
            <person name="Morin E."/>
            <person name="Otillar R."/>
            <person name="Lindquist E.A."/>
            <person name="Sun H."/>
            <person name="LaButti K.M."/>
            <person name="Schmutz J."/>
            <person name="Jabbour D."/>
            <person name="Luo H."/>
            <person name="Baker S.E."/>
            <person name="Pisabarro A.G."/>
            <person name="Walton J.D."/>
            <person name="Blanchette R.A."/>
            <person name="Henrissat B."/>
            <person name="Martin F."/>
            <person name="Cullen D."/>
            <person name="Hibbett D.S."/>
            <person name="Grigoriev I.V."/>
        </authorList>
    </citation>
    <scope>NUCLEOTIDE SEQUENCE [LARGE SCALE GENOMIC DNA]</scope>
    <source>
        <strain evidence="2">MUCL 33604</strain>
    </source>
</reference>